<comment type="caution">
    <text evidence="1">The sequence shown here is derived from an EMBL/GenBank/DDBJ whole genome shotgun (WGS) entry which is preliminary data.</text>
</comment>
<evidence type="ECO:0000313" key="1">
    <source>
        <dbReference type="EMBL" id="MED6118071.1"/>
    </source>
</evidence>
<name>A0ABU6R2U3_9FABA</name>
<reference evidence="1 2" key="1">
    <citation type="journal article" date="2023" name="Plants (Basel)">
        <title>Bridging the Gap: Combining Genomics and Transcriptomics Approaches to Understand Stylosanthes scabra, an Orphan Legume from the Brazilian Caatinga.</title>
        <authorList>
            <person name="Ferreira-Neto J.R.C."/>
            <person name="da Silva M.D."/>
            <person name="Binneck E."/>
            <person name="de Melo N.F."/>
            <person name="da Silva R.H."/>
            <person name="de Melo A.L.T.M."/>
            <person name="Pandolfi V."/>
            <person name="Bustamante F.O."/>
            <person name="Brasileiro-Vidal A.C."/>
            <person name="Benko-Iseppon A.M."/>
        </authorList>
    </citation>
    <scope>NUCLEOTIDE SEQUENCE [LARGE SCALE GENOMIC DNA]</scope>
    <source>
        <tissue evidence="1">Leaves</tissue>
    </source>
</reference>
<proteinExistence type="predicted"/>
<dbReference type="EMBL" id="JASCZI010017300">
    <property type="protein sequence ID" value="MED6118071.1"/>
    <property type="molecule type" value="Genomic_DNA"/>
</dbReference>
<sequence>GSLNPLQQIIQWKLGLKGGHCKAMVGFNAKIHESAEGFDVGGVCAEVSFDFLFFPLVGGIGVGGGVGLDGGGG</sequence>
<feature type="non-terminal residue" evidence="1">
    <location>
        <position position="1"/>
    </location>
</feature>
<accession>A0ABU6R2U3</accession>
<evidence type="ECO:0000313" key="2">
    <source>
        <dbReference type="Proteomes" id="UP001341840"/>
    </source>
</evidence>
<organism evidence="1 2">
    <name type="scientific">Stylosanthes scabra</name>
    <dbReference type="NCBI Taxonomy" id="79078"/>
    <lineage>
        <taxon>Eukaryota</taxon>
        <taxon>Viridiplantae</taxon>
        <taxon>Streptophyta</taxon>
        <taxon>Embryophyta</taxon>
        <taxon>Tracheophyta</taxon>
        <taxon>Spermatophyta</taxon>
        <taxon>Magnoliopsida</taxon>
        <taxon>eudicotyledons</taxon>
        <taxon>Gunneridae</taxon>
        <taxon>Pentapetalae</taxon>
        <taxon>rosids</taxon>
        <taxon>fabids</taxon>
        <taxon>Fabales</taxon>
        <taxon>Fabaceae</taxon>
        <taxon>Papilionoideae</taxon>
        <taxon>50 kb inversion clade</taxon>
        <taxon>dalbergioids sensu lato</taxon>
        <taxon>Dalbergieae</taxon>
        <taxon>Pterocarpus clade</taxon>
        <taxon>Stylosanthes</taxon>
    </lineage>
</organism>
<keyword evidence="2" id="KW-1185">Reference proteome</keyword>
<dbReference type="Proteomes" id="UP001341840">
    <property type="component" value="Unassembled WGS sequence"/>
</dbReference>
<gene>
    <name evidence="1" type="ORF">PIB30_116121</name>
</gene>
<protein>
    <submittedName>
        <fullName evidence="1">Uncharacterized protein</fullName>
    </submittedName>
</protein>